<gene>
    <name evidence="2" type="ORF">IFR04_015582</name>
</gene>
<dbReference type="AlphaFoldDB" id="A0A8H7T128"/>
<keyword evidence="3" id="KW-1185">Reference proteome</keyword>
<evidence type="ECO:0000313" key="2">
    <source>
        <dbReference type="EMBL" id="KAG4411277.1"/>
    </source>
</evidence>
<dbReference type="OrthoDB" id="5296287at2759"/>
<name>A0A8H7T128_9HELO</name>
<organism evidence="2 3">
    <name type="scientific">Cadophora malorum</name>
    <dbReference type="NCBI Taxonomy" id="108018"/>
    <lineage>
        <taxon>Eukaryota</taxon>
        <taxon>Fungi</taxon>
        <taxon>Dikarya</taxon>
        <taxon>Ascomycota</taxon>
        <taxon>Pezizomycotina</taxon>
        <taxon>Leotiomycetes</taxon>
        <taxon>Helotiales</taxon>
        <taxon>Ploettnerulaceae</taxon>
        <taxon>Cadophora</taxon>
    </lineage>
</organism>
<evidence type="ECO:0000256" key="1">
    <source>
        <dbReference type="SAM" id="MobiDB-lite"/>
    </source>
</evidence>
<feature type="compositionally biased region" description="Polar residues" evidence="1">
    <location>
        <begin position="10"/>
        <end position="21"/>
    </location>
</feature>
<accession>A0A8H7T128</accession>
<comment type="caution">
    <text evidence="2">The sequence shown here is derived from an EMBL/GenBank/DDBJ whole genome shotgun (WGS) entry which is preliminary data.</text>
</comment>
<feature type="region of interest" description="Disordered" evidence="1">
    <location>
        <begin position="1"/>
        <end position="31"/>
    </location>
</feature>
<proteinExistence type="predicted"/>
<evidence type="ECO:0000313" key="3">
    <source>
        <dbReference type="Proteomes" id="UP000664132"/>
    </source>
</evidence>
<protein>
    <submittedName>
        <fullName evidence="2">Uncharacterized protein</fullName>
    </submittedName>
</protein>
<dbReference type="Proteomes" id="UP000664132">
    <property type="component" value="Unassembled WGS sequence"/>
</dbReference>
<sequence length="94" mass="10482">MTSDAKDENSSPASLSMTSHQPQRDDENHEIMATPLSSYNEDDIEQNAPRLSLEPVKDPNIVDWDGPLDPQNPLNWPLSKKVINITTISLITVI</sequence>
<reference evidence="2" key="1">
    <citation type="submission" date="2021-02" db="EMBL/GenBank/DDBJ databases">
        <title>Genome sequence Cadophora malorum strain M34.</title>
        <authorList>
            <person name="Stefanovic E."/>
            <person name="Vu D."/>
            <person name="Scully C."/>
            <person name="Dijksterhuis J."/>
            <person name="Roader J."/>
            <person name="Houbraken J."/>
        </authorList>
    </citation>
    <scope>NUCLEOTIDE SEQUENCE</scope>
    <source>
        <strain evidence="2">M34</strain>
    </source>
</reference>
<dbReference type="EMBL" id="JAFJYH010000497">
    <property type="protein sequence ID" value="KAG4411277.1"/>
    <property type="molecule type" value="Genomic_DNA"/>
</dbReference>